<dbReference type="InterPro" id="IPR029479">
    <property type="entry name" value="Nitroreductase"/>
</dbReference>
<dbReference type="InterPro" id="IPR000415">
    <property type="entry name" value="Nitroreductase-like"/>
</dbReference>
<protein>
    <submittedName>
        <fullName evidence="4">NAD(P)H-quinone oxidoreductase subunit I, chloroplastic</fullName>
    </submittedName>
</protein>
<accession>A0ABY6HMT8</accession>
<reference evidence="4" key="1">
    <citation type="submission" date="2022-09" db="EMBL/GenBank/DDBJ databases">
        <title>Actin cytoskeleton and complex cell architecture in an #Asgard archaeon.</title>
        <authorList>
            <person name="Ponce Toledo R.I."/>
            <person name="Schleper C."/>
            <person name="Rodrigues Oliveira T."/>
            <person name="Wollweber F."/>
            <person name="Xu J."/>
            <person name="Rittmann S."/>
            <person name="Klingl A."/>
            <person name="Pilhofer M."/>
        </authorList>
    </citation>
    <scope>NUCLEOTIDE SEQUENCE</scope>
    <source>
        <strain evidence="4">B-35</strain>
    </source>
</reference>
<sequence length="284" mass="32368">MNLIFDERKCTKCMQCKAICPAGVISQNEETKQPFEKYPLACVECGHCVAVCQYDAIQHKILPTEEFTLINPTNISFNDLNGFMKRRRSIRRYKKESIPKEHIITLLESVRYSPTAENAQELKYTVITNPDNLWQIKSKMAKIFNFGYSASKFFLIKALMPKRLLSSLISIMGRWNKGSENGTEDPFLRGAPCLIVIYSKKKDFLKTWDAGIATNHLMLAAQSLGLGTVCNGFFAVLANIFPSLKKKAKIPRKFKIVGALCVGYPKYDYVKTCTRKILDYNIFE</sequence>
<dbReference type="InterPro" id="IPR017896">
    <property type="entry name" value="4Fe4S_Fe-S-bd"/>
</dbReference>
<dbReference type="PANTHER" id="PTHR43673:SF10">
    <property type="entry name" value="NADH DEHYDROGENASE_NAD(P)H NITROREDUCTASE XCC3605-RELATED"/>
    <property type="match status" value="1"/>
</dbReference>
<keyword evidence="2" id="KW-0560">Oxidoreductase</keyword>
<name>A0ABY6HMT8_9ARCH</name>
<evidence type="ECO:0000313" key="4">
    <source>
        <dbReference type="EMBL" id="UYP44822.1"/>
    </source>
</evidence>
<dbReference type="Gene3D" id="3.30.70.20">
    <property type="match status" value="1"/>
</dbReference>
<proteinExistence type="inferred from homology"/>
<comment type="similarity">
    <text evidence="1">Belongs to the nitroreductase family.</text>
</comment>
<dbReference type="PANTHER" id="PTHR43673">
    <property type="entry name" value="NAD(P)H NITROREDUCTASE YDGI-RELATED"/>
    <property type="match status" value="1"/>
</dbReference>
<organism evidence="4 5">
    <name type="scientific">Candidatus Lokiarchaeum ossiferum</name>
    <dbReference type="NCBI Taxonomy" id="2951803"/>
    <lineage>
        <taxon>Archaea</taxon>
        <taxon>Promethearchaeati</taxon>
        <taxon>Promethearchaeota</taxon>
        <taxon>Promethearchaeia</taxon>
        <taxon>Promethearchaeales</taxon>
        <taxon>Promethearchaeaceae</taxon>
        <taxon>Candidatus Lokiarchaeum</taxon>
    </lineage>
</organism>
<dbReference type="Pfam" id="PF00881">
    <property type="entry name" value="Nitroreductase"/>
    <property type="match status" value="1"/>
</dbReference>
<dbReference type="EMBL" id="CP104013">
    <property type="protein sequence ID" value="UYP44822.1"/>
    <property type="molecule type" value="Genomic_DNA"/>
</dbReference>
<keyword evidence="5" id="KW-1185">Reference proteome</keyword>
<dbReference type="SUPFAM" id="SSF55469">
    <property type="entry name" value="FMN-dependent nitroreductase-like"/>
    <property type="match status" value="1"/>
</dbReference>
<dbReference type="PROSITE" id="PS51379">
    <property type="entry name" value="4FE4S_FER_2"/>
    <property type="match status" value="2"/>
</dbReference>
<dbReference type="Pfam" id="PF13187">
    <property type="entry name" value="Fer4_9"/>
    <property type="match status" value="1"/>
</dbReference>
<dbReference type="SUPFAM" id="SSF54862">
    <property type="entry name" value="4Fe-4S ferredoxins"/>
    <property type="match status" value="1"/>
</dbReference>
<dbReference type="PROSITE" id="PS00198">
    <property type="entry name" value="4FE4S_FER_1"/>
    <property type="match status" value="1"/>
</dbReference>
<evidence type="ECO:0000259" key="3">
    <source>
        <dbReference type="PROSITE" id="PS51379"/>
    </source>
</evidence>
<gene>
    <name evidence="4" type="ORF">NEF87_001107</name>
</gene>
<evidence type="ECO:0000256" key="1">
    <source>
        <dbReference type="ARBA" id="ARBA00007118"/>
    </source>
</evidence>
<evidence type="ECO:0000313" key="5">
    <source>
        <dbReference type="Proteomes" id="UP001208689"/>
    </source>
</evidence>
<feature type="domain" description="4Fe-4S ferredoxin-type" evidence="3">
    <location>
        <begin position="1"/>
        <end position="30"/>
    </location>
</feature>
<dbReference type="Proteomes" id="UP001208689">
    <property type="component" value="Chromosome"/>
</dbReference>
<feature type="domain" description="4Fe-4S ferredoxin-type" evidence="3">
    <location>
        <begin position="33"/>
        <end position="62"/>
    </location>
</feature>
<dbReference type="InterPro" id="IPR017900">
    <property type="entry name" value="4Fe4S_Fe_S_CS"/>
</dbReference>
<dbReference type="Gene3D" id="3.40.109.10">
    <property type="entry name" value="NADH Oxidase"/>
    <property type="match status" value="1"/>
</dbReference>
<evidence type="ECO:0000256" key="2">
    <source>
        <dbReference type="ARBA" id="ARBA00023002"/>
    </source>
</evidence>